<dbReference type="Proteomes" id="UP001163223">
    <property type="component" value="Chromosome"/>
</dbReference>
<keyword evidence="2" id="KW-1185">Reference proteome</keyword>
<organism evidence="1 2">
    <name type="scientific">Antarcticirhabdus aurantiaca</name>
    <dbReference type="NCBI Taxonomy" id="2606717"/>
    <lineage>
        <taxon>Bacteria</taxon>
        <taxon>Pseudomonadati</taxon>
        <taxon>Pseudomonadota</taxon>
        <taxon>Alphaproteobacteria</taxon>
        <taxon>Hyphomicrobiales</taxon>
        <taxon>Aurantimonadaceae</taxon>
        <taxon>Antarcticirhabdus</taxon>
    </lineage>
</organism>
<reference evidence="1" key="1">
    <citation type="submission" date="2022-11" db="EMBL/GenBank/DDBJ databases">
        <title>beta-Carotene-producing bacterium, Jeongeuplla avenae sp. nov., alleviates the salt stress of Arabidopsis seedlings.</title>
        <authorList>
            <person name="Jiang L."/>
            <person name="Lee J."/>
        </authorList>
    </citation>
    <scope>NUCLEOTIDE SEQUENCE</scope>
    <source>
        <strain evidence="1">DY_R2A_6</strain>
    </source>
</reference>
<name>A0ACD4NMF4_9HYPH</name>
<accession>A0ACD4NMF4</accession>
<proteinExistence type="predicted"/>
<protein>
    <submittedName>
        <fullName evidence="1">Exopolysaccharide biosynthesis protein</fullName>
    </submittedName>
</protein>
<evidence type="ECO:0000313" key="2">
    <source>
        <dbReference type="Proteomes" id="UP001163223"/>
    </source>
</evidence>
<evidence type="ECO:0000313" key="1">
    <source>
        <dbReference type="EMBL" id="WAJ27826.1"/>
    </source>
</evidence>
<dbReference type="EMBL" id="CP113520">
    <property type="protein sequence ID" value="WAJ27826.1"/>
    <property type="molecule type" value="Genomic_DNA"/>
</dbReference>
<gene>
    <name evidence="1" type="ORF">OXU80_23765</name>
</gene>
<sequence>MGDIFDAIDEAANETSEVSLEDLTESFGNRSYGPFLLVPALIEMSPIGGVPGVPTVLALIIGLFAVQIVAGRGTLWLPGFLRRASVSSDRMRGATSKMRPVARWMDRWFHGRLKALVTPVSMKVAALACIVLAATVPFLELIPFASTAPMVAVAAFGLAILVRDGLLMGAAYLLTIGAFAVGIGILAGGGG</sequence>